<dbReference type="Proteomes" id="UP000276349">
    <property type="component" value="Unassembled WGS sequence"/>
</dbReference>
<sequence length="126" mass="14577">MNSKIKTFSYHSSTKNVFTVKVCDWREYSILNKNGLIELLNDSGPSLFIGLDEDEQTNYCLTLSHDDKEFGPLFKLQAKAFFTLFDMYNKNKSQFFKEVQLIEHGGLLIDKTNFIRQSDTLTQSTT</sequence>
<dbReference type="OrthoDB" id="2988374at2"/>
<protein>
    <submittedName>
        <fullName evidence="1">Uncharacterized protein</fullName>
    </submittedName>
</protein>
<proteinExistence type="predicted"/>
<dbReference type="AlphaFoldDB" id="A0A431UT34"/>
<keyword evidence="2" id="KW-1185">Reference proteome</keyword>
<accession>A0A431UT34</accession>
<evidence type="ECO:0000313" key="2">
    <source>
        <dbReference type="Proteomes" id="UP000276349"/>
    </source>
</evidence>
<organism evidence="1 2">
    <name type="scientific">Lysinibacillus telephonicus</name>
    <dbReference type="NCBI Taxonomy" id="1714840"/>
    <lineage>
        <taxon>Bacteria</taxon>
        <taxon>Bacillati</taxon>
        <taxon>Bacillota</taxon>
        <taxon>Bacilli</taxon>
        <taxon>Bacillales</taxon>
        <taxon>Bacillaceae</taxon>
        <taxon>Lysinibacillus</taxon>
    </lineage>
</organism>
<dbReference type="RefSeq" id="WP_126293905.1">
    <property type="nucleotide sequence ID" value="NZ_RXNR01000017.1"/>
</dbReference>
<name>A0A431UT34_9BACI</name>
<gene>
    <name evidence="1" type="ORF">EKG35_07910</name>
</gene>
<evidence type="ECO:0000313" key="1">
    <source>
        <dbReference type="EMBL" id="RTQ93673.1"/>
    </source>
</evidence>
<comment type="caution">
    <text evidence="1">The sequence shown here is derived from an EMBL/GenBank/DDBJ whole genome shotgun (WGS) entry which is preliminary data.</text>
</comment>
<dbReference type="EMBL" id="RXNR01000017">
    <property type="protein sequence ID" value="RTQ93673.1"/>
    <property type="molecule type" value="Genomic_DNA"/>
</dbReference>
<reference evidence="1 2" key="1">
    <citation type="submission" date="2018-12" db="EMBL/GenBank/DDBJ databases">
        <authorList>
            <person name="Yu L."/>
        </authorList>
    </citation>
    <scope>NUCLEOTIDE SEQUENCE [LARGE SCALE GENOMIC DNA]</scope>
    <source>
        <strain evidence="1 2">S5H2222</strain>
    </source>
</reference>